<dbReference type="RefSeq" id="WP_179918855.1">
    <property type="nucleotide sequence ID" value="NZ_CP058909.1"/>
</dbReference>
<dbReference type="AlphaFoldDB" id="A0A7D5TDC7"/>
<accession>A0A7D5TDC7</accession>
<protein>
    <submittedName>
        <fullName evidence="2">DNA double-strand break repair nuclease NurA</fullName>
    </submittedName>
</protein>
<evidence type="ECO:0000313" key="3">
    <source>
        <dbReference type="Proteomes" id="UP000509346"/>
    </source>
</evidence>
<dbReference type="GeneID" id="56084967"/>
<dbReference type="OrthoDB" id="190207at2157"/>
<evidence type="ECO:0000259" key="1">
    <source>
        <dbReference type="SMART" id="SM00933"/>
    </source>
</evidence>
<dbReference type="SMART" id="SM00933">
    <property type="entry name" value="NurA"/>
    <property type="match status" value="1"/>
</dbReference>
<reference evidence="2 3" key="1">
    <citation type="submission" date="2020-07" db="EMBL/GenBank/DDBJ databases">
        <title>Halosimplex litoreum sp. nov. and Halosimplex rubrum sp. nov., isolated from different salt environments.</title>
        <authorList>
            <person name="Cui H."/>
        </authorList>
    </citation>
    <scope>NUCLEOTIDE SEQUENCE [LARGE SCALE GENOMIC DNA]</scope>
    <source>
        <strain evidence="2 3">R2</strain>
    </source>
</reference>
<dbReference type="InterPro" id="IPR018977">
    <property type="entry name" value="NurA_domain"/>
</dbReference>
<proteinExistence type="predicted"/>
<name>A0A7D5TDC7_9EURY</name>
<dbReference type="Proteomes" id="UP000509346">
    <property type="component" value="Chromosome"/>
</dbReference>
<dbReference type="EMBL" id="CP058909">
    <property type="protein sequence ID" value="QLH83813.1"/>
    <property type="molecule type" value="Genomic_DNA"/>
</dbReference>
<gene>
    <name evidence="2" type="ORF">HZS54_20220</name>
</gene>
<keyword evidence="3" id="KW-1185">Reference proteome</keyword>
<dbReference type="Pfam" id="PF09376">
    <property type="entry name" value="NurA"/>
    <property type="match status" value="1"/>
</dbReference>
<organism evidence="2 3">
    <name type="scientific">Halosimplex pelagicum</name>
    <dbReference type="NCBI Taxonomy" id="869886"/>
    <lineage>
        <taxon>Archaea</taxon>
        <taxon>Methanobacteriati</taxon>
        <taxon>Methanobacteriota</taxon>
        <taxon>Stenosarchaea group</taxon>
        <taxon>Halobacteria</taxon>
        <taxon>Halobacteriales</taxon>
        <taxon>Haloarculaceae</taxon>
        <taxon>Halosimplex</taxon>
    </lineage>
</organism>
<evidence type="ECO:0000313" key="2">
    <source>
        <dbReference type="EMBL" id="QLH83813.1"/>
    </source>
</evidence>
<dbReference type="KEGG" id="hpel:HZS54_20220"/>
<sequence length="426" mass="47519">MDERAFDVVRQLAEHVDAGIPRGIADQATYARELFDLLVHEGGTVEPLGDPEYFKTRKAELGTWTDDPWGDPTYGVDASTTRPLEYNNGLVVDTAHAKLGVGGANADRGPEQRGTIVTGVYLEDDDVTLHQESIERGDVAGEIIRIPEMRQRANVTSILTSTVQRLAEGKHARRCLDDVDGPLFLDGSVYPLSVIYWTLLDRAGQGAPIGEWDLPTTVIENYVAVVDACYDRDLPVLGVVKTSSMGELTESLREKIAQNNLRGPHGTLRDVPWLRDHQFIGEVLRDSSLDHITYTSWFVQTEVELRGESFDLLEAVAGDLSHGGPSDYRRAFCYVRTPKTGNVFRVETPALFLTDDDRREQVRLKALKEIARKGDVPGAVARADRIARISPGNRETIRDSLQTVEPAFDYNRDGRWSHLEDSRSYE</sequence>
<feature type="domain" description="NurA" evidence="1">
    <location>
        <begin position="71"/>
        <end position="389"/>
    </location>
</feature>